<dbReference type="InterPro" id="IPR043153">
    <property type="entry name" value="DENN_C"/>
</dbReference>
<dbReference type="InterPro" id="IPR005112">
    <property type="entry name" value="dDENN_dom"/>
</dbReference>
<dbReference type="GO" id="GO:0032483">
    <property type="term" value="P:regulation of Rab protein signal transduction"/>
    <property type="evidence" value="ECO:0007669"/>
    <property type="project" value="TreeGrafter"/>
</dbReference>
<dbReference type="SMART" id="SM00568">
    <property type="entry name" value="GRAM"/>
    <property type="match status" value="1"/>
</dbReference>
<comment type="subcellular location">
    <subcellularLocation>
        <location evidence="1">Cytoplasm</location>
    </subcellularLocation>
</comment>
<dbReference type="Pfam" id="PF02893">
    <property type="entry name" value="GRAM"/>
    <property type="match status" value="1"/>
</dbReference>
<feature type="domain" description="PH" evidence="5">
    <location>
        <begin position="1709"/>
        <end position="1813"/>
    </location>
</feature>
<organism evidence="8 9">
    <name type="scientific">Hucho hucho</name>
    <name type="common">huchen</name>
    <dbReference type="NCBI Taxonomy" id="62062"/>
    <lineage>
        <taxon>Eukaryota</taxon>
        <taxon>Metazoa</taxon>
        <taxon>Chordata</taxon>
        <taxon>Craniata</taxon>
        <taxon>Vertebrata</taxon>
        <taxon>Euteleostomi</taxon>
        <taxon>Actinopterygii</taxon>
        <taxon>Neopterygii</taxon>
        <taxon>Teleostei</taxon>
        <taxon>Protacanthopterygii</taxon>
        <taxon>Salmoniformes</taxon>
        <taxon>Salmonidae</taxon>
        <taxon>Salmoninae</taxon>
        <taxon>Hucho</taxon>
    </lineage>
</organism>
<dbReference type="InterPro" id="IPR004182">
    <property type="entry name" value="GRAM"/>
</dbReference>
<dbReference type="PROSITE" id="PS51339">
    <property type="entry name" value="PPASE_MYOTUBULARIN"/>
    <property type="match status" value="1"/>
</dbReference>
<evidence type="ECO:0000256" key="1">
    <source>
        <dbReference type="ARBA" id="ARBA00004496"/>
    </source>
</evidence>
<evidence type="ECO:0000256" key="2">
    <source>
        <dbReference type="ARBA" id="ARBA00007471"/>
    </source>
</evidence>
<evidence type="ECO:0000259" key="7">
    <source>
        <dbReference type="PROSITE" id="PS51339"/>
    </source>
</evidence>
<proteinExistence type="inferred from homology"/>
<dbReference type="InterPro" id="IPR001849">
    <property type="entry name" value="PH_domain"/>
</dbReference>
<dbReference type="PROSITE" id="PS50003">
    <property type="entry name" value="PH_DOMAIN"/>
    <property type="match status" value="1"/>
</dbReference>
<dbReference type="InterPro" id="IPR005113">
    <property type="entry name" value="uDENN_dom"/>
</dbReference>
<accession>A0A4W5KY63</accession>
<dbReference type="FunFam" id="2.30.29.30:FF:000093">
    <property type="entry name" value="SET binding factor 2"/>
    <property type="match status" value="1"/>
</dbReference>
<dbReference type="Pfam" id="PF02141">
    <property type="entry name" value="DENN"/>
    <property type="match status" value="1"/>
</dbReference>
<dbReference type="GeneTree" id="ENSGT00940000155263"/>
<dbReference type="Ensembl" id="ENSHHUT00000015778.1">
    <property type="protein sequence ID" value="ENSHHUP00000015245.1"/>
    <property type="gene ID" value="ENSHHUG00000006715.1"/>
</dbReference>
<dbReference type="InterPro" id="IPR051696">
    <property type="entry name" value="DENN_Domain_GEFs"/>
</dbReference>
<dbReference type="CDD" id="cd01235">
    <property type="entry name" value="PH_Sbf1_hMTMR5"/>
    <property type="match status" value="1"/>
</dbReference>
<evidence type="ECO:0000259" key="5">
    <source>
        <dbReference type="PROSITE" id="PS50003"/>
    </source>
</evidence>
<dbReference type="Gene3D" id="3.40.50.11500">
    <property type="match status" value="1"/>
</dbReference>
<keyword evidence="9" id="KW-1185">Reference proteome</keyword>
<dbReference type="CDD" id="cd13340">
    <property type="entry name" value="PH-GRAM_MTMR5"/>
    <property type="match status" value="1"/>
</dbReference>
<sequence>LSIVIISYGEVPGNPQPYRGSEGQGHILQRFPEKDWEDNPFPQGIELFCQPNGWQLVPERERPSFFVSVLTDINSERHYCACFTFWEAEASEVDEDEVPGLVQPAQVFAPKSLVLVSRLDHTEVFRNCLGLIYTVHVDSLSVPLETVIGNLLTCVIPVAGGSQRTITLGAGDRQVIQTPINDSLPVSGSSVAHLFRQLGIVNVLYLFCAALTEHKILFLSSSYQRLTDACRALLAIMFPLKYSFTYVPILPGKLLEVLSTPTPFIIGVNSFFRSETQELLDVIIADLDGGTVTIPECVHISLLPDPLLQQTQTALSMVLDPELEIADHAFPPSSTQPSTLKIQDKEIRAVFLWLFGQLFHGYRWCLHIIRIHPEPVIRFHKAAFLGQRALTEDDFLMKVLDGMAFAGFISERGPPYRPTDLFDDLIANQVERIRQEECSPHKVMNHIKELAEQLFKNENPYPAVAMHKVQQPAESPGHNDPKNLAIFPPLDDVTVQLFIDHAAAKLKTAPPVVKAELNGMVPSGPPLGEHGHVLANSARRLEVVRNCITYIFDNKMLEAKKLMPAVLRALKGRAARVCLTQELNQHVLQNRAVLDDQQFDYIVRMMNCTLQDCSHMDEHGIAAILLPLVTAFCRKLGAGITQFAYCCVQEHVVWTNMQFWEAMFYSLFLDNAAGGQELLGALELASEQSRLWPTLSKEQQSERVQKEESTVFSQAIHYANRMSYLLLPLDTSKNRLLNRSGIGDVESVSNSYVTNSIAGSMAESYDTESGFEDAESSDVANSVVRFINRFVDKVCNESGVTNEHLKALHTMIPDIVQMHIETLDAVHRESKRLPPIQKPKLLRPILLAGEELVMDGMRVHLISDGREEATGALGGPPLLPAEGAIFLTTYRLIFKGTPNDPLVGEQVVTRSFPIASLTKEKRISVSLSMDQFIQEGLQLRSCTFQLLKIAFDEEVASDLAEVFRKHMHKLRYPQHVQGTFAFTVGQSGKTLVEHKTKDKNQSIKTLSKNLVKSAKRTIGRQYVTRKKYSPPTWENRSSLQSELDEDELSVSEELDQGSLTLSSTIRSSDRQTMSNVVERACCRDYQRLGLGTLSNSLTRSKNEPFRISTVNRMYTVCRSYPGLLIVPQSIPDSTIQRISRCYRQNRFPVVCWRSSRTKAVLLRSAGLHAKGVVGFFKSPNAPSAGPSQADSTSLEQEKYMQAIISSMPSYCEPSGRNTLGGFTSTHMSTSGKWGSIRGSGRLSAYNPEVGNRLSCKESPQPNGGPSEALFLRQQRAYLYIIGDKTQLKGGKQDSFQQWEVVPIEVCDVRQVKNSFKKLMKACVPSSATSEPSMTFHRCLEESEWIVLQVSVLVVELLDTGSSVMVSLEDGWDVTTQVVSLVQLLSDPYYRTFDGFRLLVEKEWLSFGHRFSHRGAQTLASQSSGFTPVFLQFLDCVHQIHLQFPMEFEFSQYYLKFLAYHYVSNRFRTFLLDSDYERIELGVLYEEKGERKNPQVCKSVWDYIDRLNKKTPIFFNYMFSPEDEEVLRPYSFISNLKVWDFYTEETLSEGPSYDWELVQRGRQERLAEEVPDKPDTTTPKSQRHIVWPCYDSRSRVVPDSITKLLQDLQSLEAELGLPPEKWKDTWDKIKANQRTESKLENRPSFNSSLLMSSNLSHQRRSQGVYLPESGVGSSINLAMDRETSTTSTPVAGRPSTSTLYSQFQSTESENRSFEGILYKKGALLKPWKPRWFVLDKTKHQLRYYETRQDKECKGVIELAEVESVIPGTPTMGAPKNIEEKAFFDLKTTKRVYNFCAQDSPNAQLWMDSIQSCLSDA</sequence>
<evidence type="ECO:0000259" key="6">
    <source>
        <dbReference type="PROSITE" id="PS50211"/>
    </source>
</evidence>
<dbReference type="InterPro" id="IPR029021">
    <property type="entry name" value="Prot-tyrosine_phosphatase-like"/>
</dbReference>
<evidence type="ECO:0000313" key="9">
    <source>
        <dbReference type="Proteomes" id="UP000314982"/>
    </source>
</evidence>
<dbReference type="Proteomes" id="UP000314982">
    <property type="component" value="Unassembled WGS sequence"/>
</dbReference>
<dbReference type="PANTHER" id="PTHR12296:SF16">
    <property type="entry name" value="C-MYC PROMOTER-BINDING PROTEIN"/>
    <property type="match status" value="1"/>
</dbReference>
<dbReference type="Gene3D" id="2.30.29.30">
    <property type="entry name" value="Pleckstrin-homology domain (PH domain)/Phosphotyrosine-binding domain (PTB)"/>
    <property type="match status" value="1"/>
</dbReference>
<dbReference type="SMART" id="SM00233">
    <property type="entry name" value="PH"/>
    <property type="match status" value="1"/>
</dbReference>
<dbReference type="InterPro" id="IPR022096">
    <property type="entry name" value="SBF1/SBF2"/>
</dbReference>
<dbReference type="SUPFAM" id="SSF52799">
    <property type="entry name" value="(Phosphotyrosine protein) phosphatases II"/>
    <property type="match status" value="1"/>
</dbReference>
<dbReference type="InterPro" id="IPR001194">
    <property type="entry name" value="cDENN_dom"/>
</dbReference>
<dbReference type="InterPro" id="IPR037516">
    <property type="entry name" value="Tripartite_DENN"/>
</dbReference>
<protein>
    <submittedName>
        <fullName evidence="8">SET binding factor 1</fullName>
    </submittedName>
</protein>
<feature type="domain" description="Myotubularin phosphatase" evidence="7">
    <location>
        <begin position="1075"/>
        <end position="1542"/>
    </location>
</feature>
<dbReference type="Pfam" id="PF12335">
    <property type="entry name" value="SBF2"/>
    <property type="match status" value="1"/>
</dbReference>
<dbReference type="GO" id="GO:0005085">
    <property type="term" value="F:guanyl-nucleotide exchange factor activity"/>
    <property type="evidence" value="ECO:0007669"/>
    <property type="project" value="UniProtKB-KW"/>
</dbReference>
<reference evidence="8" key="2">
    <citation type="submission" date="2025-08" db="UniProtKB">
        <authorList>
            <consortium name="Ensembl"/>
        </authorList>
    </citation>
    <scope>IDENTIFICATION</scope>
</reference>
<name>A0A4W5KY63_9TELE</name>
<dbReference type="SMART" id="SM00799">
    <property type="entry name" value="DENN"/>
    <property type="match status" value="1"/>
</dbReference>
<dbReference type="FunFam" id="3.30.450.200:FF:000004">
    <property type="entry name" value="SET binding factor 2"/>
    <property type="match status" value="1"/>
</dbReference>
<dbReference type="GO" id="GO:0031410">
    <property type="term" value="C:cytoplasmic vesicle"/>
    <property type="evidence" value="ECO:0007669"/>
    <property type="project" value="TreeGrafter"/>
</dbReference>
<evidence type="ECO:0000313" key="8">
    <source>
        <dbReference type="Ensembl" id="ENSHHUP00000015245.1"/>
    </source>
</evidence>
<dbReference type="InterPro" id="IPR011993">
    <property type="entry name" value="PH-like_dom_sf"/>
</dbReference>
<dbReference type="SMART" id="SM00800">
    <property type="entry name" value="uDENN"/>
    <property type="match status" value="1"/>
</dbReference>
<comment type="similarity">
    <text evidence="2">Belongs to the protein-tyrosine phosphatase family. Non-receptor class myotubularin subfamily.</text>
</comment>
<reference evidence="8" key="3">
    <citation type="submission" date="2025-09" db="UniProtKB">
        <authorList>
            <consortium name="Ensembl"/>
        </authorList>
    </citation>
    <scope>IDENTIFICATION</scope>
</reference>
<dbReference type="PANTHER" id="PTHR12296">
    <property type="entry name" value="DENN DOMAIN-CONTAINING PROTEIN 4"/>
    <property type="match status" value="1"/>
</dbReference>
<evidence type="ECO:0000256" key="4">
    <source>
        <dbReference type="ARBA" id="ARBA00022658"/>
    </source>
</evidence>
<dbReference type="Pfam" id="PF00169">
    <property type="entry name" value="PH"/>
    <property type="match status" value="1"/>
</dbReference>
<feature type="domain" description="UDENN" evidence="6">
    <location>
        <begin position="8"/>
        <end position="419"/>
    </location>
</feature>
<dbReference type="Gene3D" id="3.30.450.200">
    <property type="match status" value="1"/>
</dbReference>
<evidence type="ECO:0000256" key="3">
    <source>
        <dbReference type="ARBA" id="ARBA00022490"/>
    </source>
</evidence>
<dbReference type="Pfam" id="PF03456">
    <property type="entry name" value="uDENN"/>
    <property type="match status" value="1"/>
</dbReference>
<dbReference type="PROSITE" id="PS50211">
    <property type="entry name" value="DENN"/>
    <property type="match status" value="1"/>
</dbReference>
<keyword evidence="4" id="KW-0344">Guanine-nucleotide releasing factor</keyword>
<dbReference type="FunFam" id="3.40.50.11500:FF:000006">
    <property type="entry name" value="SET binding factor 2"/>
    <property type="match status" value="1"/>
</dbReference>
<dbReference type="Pfam" id="PF06602">
    <property type="entry name" value="Myotub-related"/>
    <property type="match status" value="1"/>
</dbReference>
<reference evidence="9" key="1">
    <citation type="submission" date="2018-06" db="EMBL/GenBank/DDBJ databases">
        <title>Genome assembly of Danube salmon.</title>
        <authorList>
            <person name="Macqueen D.J."/>
            <person name="Gundappa M.K."/>
        </authorList>
    </citation>
    <scope>NUCLEOTIDE SEQUENCE [LARGE SCALE GENOMIC DNA]</scope>
</reference>
<dbReference type="InterPro" id="IPR010569">
    <property type="entry name" value="Myotubularin-like_Pase_dom"/>
</dbReference>
<keyword evidence="3" id="KW-0963">Cytoplasm</keyword>
<dbReference type="SMART" id="SM00801">
    <property type="entry name" value="dDENN"/>
    <property type="match status" value="1"/>
</dbReference>
<dbReference type="SUPFAM" id="SSF50729">
    <property type="entry name" value="PH domain-like"/>
    <property type="match status" value="2"/>
</dbReference>